<evidence type="ECO:0000313" key="4">
    <source>
        <dbReference type="Proteomes" id="UP000273326"/>
    </source>
</evidence>
<name>A0A3S9HAT7_9LACT</name>
<feature type="chain" id="PRO_5038863531" evidence="2">
    <location>
        <begin position="21"/>
        <end position="450"/>
    </location>
</feature>
<dbReference type="KEGG" id="jeh:EJN90_07580"/>
<dbReference type="AlphaFoldDB" id="A0A3S9HAT7"/>
<dbReference type="InterPro" id="IPR050490">
    <property type="entry name" value="Bact_solute-bd_prot1"/>
</dbReference>
<keyword evidence="2" id="KW-0732">Signal</keyword>
<organism evidence="3 4">
    <name type="scientific">Jeotgalibaca ciconiae</name>
    <dbReference type="NCBI Taxonomy" id="2496265"/>
    <lineage>
        <taxon>Bacteria</taxon>
        <taxon>Bacillati</taxon>
        <taxon>Bacillota</taxon>
        <taxon>Bacilli</taxon>
        <taxon>Lactobacillales</taxon>
        <taxon>Carnobacteriaceae</taxon>
        <taxon>Jeotgalibaca</taxon>
    </lineage>
</organism>
<accession>A0A3S9HAT7</accession>
<keyword evidence="4" id="KW-1185">Reference proteome</keyword>
<feature type="compositionally biased region" description="Low complexity" evidence="1">
    <location>
        <begin position="32"/>
        <end position="45"/>
    </location>
</feature>
<gene>
    <name evidence="3" type="ORF">EJN90_07580</name>
</gene>
<evidence type="ECO:0000256" key="1">
    <source>
        <dbReference type="SAM" id="MobiDB-lite"/>
    </source>
</evidence>
<dbReference type="RefSeq" id="WP_126109981.1">
    <property type="nucleotide sequence ID" value="NZ_CP034465.1"/>
</dbReference>
<evidence type="ECO:0000256" key="2">
    <source>
        <dbReference type="SAM" id="SignalP"/>
    </source>
</evidence>
<dbReference type="PANTHER" id="PTHR43649:SF12">
    <property type="entry name" value="DIACETYLCHITOBIOSE BINDING PROTEIN DASA"/>
    <property type="match status" value="1"/>
</dbReference>
<sequence length="450" mass="50343">MKKGKVLGTLATLTFLSACAAFTPGGGDEGSVDTSTTGTDTSGETVDTGDRIELDFWTFWGSEVRRPIIEKIINDFNESQDEIFVKHSYNPFGDIWTKELAQIAAGNPPDVVINDINATALRGQKQQAESLTPFLEKEDISDWFYPELWDATLYEGDSYGIPFTTDTRILYYNKDMFEEVGLDPEAPPTTWDELEEYARKLDIQENGETSRMGFYPLYGIGTDVWMMNSAGHNFFDEDGNPNVDNEENAAALEWILTWKEHYGENTVNRYQAQIDSGQANPFFTEDLAMIAQTGTFYAQIKQYAPDLNLGVAYLPEREEGSGHTSWGGGFVAEIPKGAKNPEASWEFLKYLGDVHAQEIWATENFDNVANIEAAEKSVTNEIFDEKDSSVYQIAVENMEHTILTPVPLTVPDFGDTLNPILDNIILGRTSVEDGLREAQEALERLVESNQ</sequence>
<dbReference type="Pfam" id="PF01547">
    <property type="entry name" value="SBP_bac_1"/>
    <property type="match status" value="1"/>
</dbReference>
<dbReference type="OrthoDB" id="9763054at2"/>
<dbReference type="PANTHER" id="PTHR43649">
    <property type="entry name" value="ARABINOSE-BINDING PROTEIN-RELATED"/>
    <property type="match status" value="1"/>
</dbReference>
<protein>
    <submittedName>
        <fullName evidence="3">ABC transporter substrate-binding protein</fullName>
    </submittedName>
</protein>
<feature type="region of interest" description="Disordered" evidence="1">
    <location>
        <begin position="25"/>
        <end position="45"/>
    </location>
</feature>
<feature type="signal peptide" evidence="2">
    <location>
        <begin position="1"/>
        <end position="20"/>
    </location>
</feature>
<proteinExistence type="predicted"/>
<dbReference type="SUPFAM" id="SSF53850">
    <property type="entry name" value="Periplasmic binding protein-like II"/>
    <property type="match status" value="1"/>
</dbReference>
<dbReference type="EMBL" id="CP034465">
    <property type="protein sequence ID" value="AZP04502.1"/>
    <property type="molecule type" value="Genomic_DNA"/>
</dbReference>
<reference evidence="4" key="1">
    <citation type="submission" date="2018-12" db="EMBL/GenBank/DDBJ databases">
        <title>Complete genome sequencing of Jeotgalibaca sp. H21T32.</title>
        <authorList>
            <person name="Bae J.-W."/>
            <person name="Lee S.-Y."/>
        </authorList>
    </citation>
    <scope>NUCLEOTIDE SEQUENCE [LARGE SCALE GENOMIC DNA]</scope>
    <source>
        <strain evidence="4">H21T32</strain>
    </source>
</reference>
<dbReference type="Proteomes" id="UP000273326">
    <property type="component" value="Chromosome"/>
</dbReference>
<dbReference type="Gene3D" id="3.40.190.10">
    <property type="entry name" value="Periplasmic binding protein-like II"/>
    <property type="match status" value="2"/>
</dbReference>
<dbReference type="CDD" id="cd14748">
    <property type="entry name" value="PBP2_UgpB"/>
    <property type="match status" value="1"/>
</dbReference>
<dbReference type="PROSITE" id="PS51257">
    <property type="entry name" value="PROKAR_LIPOPROTEIN"/>
    <property type="match status" value="1"/>
</dbReference>
<evidence type="ECO:0000313" key="3">
    <source>
        <dbReference type="EMBL" id="AZP04502.1"/>
    </source>
</evidence>
<dbReference type="InterPro" id="IPR006059">
    <property type="entry name" value="SBP"/>
</dbReference>